<evidence type="ECO:0000313" key="10">
    <source>
        <dbReference type="Proteomes" id="UP000503462"/>
    </source>
</evidence>
<feature type="region of interest" description="Disordered" evidence="7">
    <location>
        <begin position="244"/>
        <end position="303"/>
    </location>
</feature>
<dbReference type="Proteomes" id="UP000503462">
    <property type="component" value="Chromosome 3"/>
</dbReference>
<feature type="region of interest" description="Disordered" evidence="7">
    <location>
        <begin position="203"/>
        <end position="228"/>
    </location>
</feature>
<evidence type="ECO:0000313" key="9">
    <source>
        <dbReference type="EMBL" id="QIW99345.1"/>
    </source>
</evidence>
<keyword evidence="4" id="KW-0963">Cytoplasm</keyword>
<evidence type="ECO:0000256" key="7">
    <source>
        <dbReference type="SAM" id="MobiDB-lite"/>
    </source>
</evidence>
<dbReference type="GO" id="GO:0003723">
    <property type="term" value="F:RNA binding"/>
    <property type="evidence" value="ECO:0007669"/>
    <property type="project" value="UniProtKB-KW"/>
</dbReference>
<keyword evidence="10" id="KW-1185">Reference proteome</keyword>
<organism evidence="9 10">
    <name type="scientific">Peltaster fructicola</name>
    <dbReference type="NCBI Taxonomy" id="286661"/>
    <lineage>
        <taxon>Eukaryota</taxon>
        <taxon>Fungi</taxon>
        <taxon>Dikarya</taxon>
        <taxon>Ascomycota</taxon>
        <taxon>Pezizomycotina</taxon>
        <taxon>Dothideomycetes</taxon>
        <taxon>Dothideomycetes incertae sedis</taxon>
        <taxon>Peltaster</taxon>
    </lineage>
</organism>
<dbReference type="InterPro" id="IPR019167">
    <property type="entry name" value="PAT1_dom"/>
</dbReference>
<gene>
    <name evidence="9" type="ORF">AMS68_004863</name>
</gene>
<accession>A0A6H0XXD5</accession>
<dbReference type="EMBL" id="CP051141">
    <property type="protein sequence ID" value="QIW99345.1"/>
    <property type="molecule type" value="Genomic_DNA"/>
</dbReference>
<evidence type="ECO:0000256" key="2">
    <source>
        <dbReference type="ARBA" id="ARBA00004201"/>
    </source>
</evidence>
<feature type="compositionally biased region" description="Acidic residues" evidence="7">
    <location>
        <begin position="41"/>
        <end position="52"/>
    </location>
</feature>
<dbReference type="PANTHER" id="PTHR21551">
    <property type="entry name" value="TOPOISOMERASE II-ASSOCIATED PROTEIN PAT1"/>
    <property type="match status" value="1"/>
</dbReference>
<keyword evidence="6" id="KW-0539">Nucleus</keyword>
<reference evidence="9 10" key="1">
    <citation type="journal article" date="2016" name="Sci. Rep.">
        <title>Peltaster fructicola genome reveals evolution from an invasive phytopathogen to an ectophytic parasite.</title>
        <authorList>
            <person name="Xu C."/>
            <person name="Chen H."/>
            <person name="Gleason M.L."/>
            <person name="Xu J.R."/>
            <person name="Liu H."/>
            <person name="Zhang R."/>
            <person name="Sun G."/>
        </authorList>
    </citation>
    <scope>NUCLEOTIDE SEQUENCE [LARGE SCALE GENOMIC DNA]</scope>
    <source>
        <strain evidence="9 10">LNHT1506</strain>
    </source>
</reference>
<evidence type="ECO:0000256" key="1">
    <source>
        <dbReference type="ARBA" id="ARBA00004123"/>
    </source>
</evidence>
<sequence length="801" mass="89660">MSFFGFDTALPRDKEQQQGSRGLFERHDPFAGLGGQPGAGGDDDVLDFEETYDGLGQQLDESGDTFNDDTFGGEEPVTQRAVGKDFDFAGNTAAARGALLTDQTRYGVYQAQQYQAPAPQSRRTGYEAYKEPEYIPRLEADASIWGTSIAKKPEPQASSRKMMSLEEVEAMMRNQARPTQPPAAAPAVSEIERQSQGLRDMLGVGQAPPVQAPPQPQILQRPQRQEQQMQVLPDFTQRAPQILQRQQPSHEHFLQQQQQQQPQGQGQGQGAPFVQGGPQSQHARGPSYSGPPITQAQQMMQMRPEEREAYLAEEARRAKRNHKIFLLSKNNGLMTPQDKNFITRIQLQQLLTATGGVDNAPGSEEQLAEDFYYQVYAQIRRPPQQAGPGQPLSQFAQTYLFQTSSRYGYGRGRHHPRGGDNHIQRMEQQVARAVEAAKARPKNKSLVVEGSLGKIAFSNSKTPRPLLNIKQRPESEARVRAARSVTIANRKSILRDIEEVYRVLMRLEDHERRLPPPPNEDSPPEIIEAHMHWRSEMADLNQRLWSALKVMEPIQSNPTTIHPFIQILSHSKGKKVLPRVYRHLDENQRLTTLTLLVIHLDVLDVVREAYPPADNMPLPARVKEEIELFSQVVIPPLFSFVNEAPLGIIIGLLGLIMERVNVHAVVRTKIGLTLLTMLISRAELLKQSLSSAPTQSSAEDIASWNDYYGRLFDTLEPVLPHIFPTDTTVAAADDVYVWQFLAAMGVGASPEQQQRLVIGVKDRVMETVGVSRALPEDMRARRLGDVNLFMRAIGLDVELLG</sequence>
<feature type="domain" description="mRNA decay factor PAT1" evidence="8">
    <location>
        <begin position="1"/>
        <end position="798"/>
    </location>
</feature>
<evidence type="ECO:0000256" key="3">
    <source>
        <dbReference type="ARBA" id="ARBA00009138"/>
    </source>
</evidence>
<proteinExistence type="inferred from homology"/>
<dbReference type="PANTHER" id="PTHR21551:SF0">
    <property type="entry name" value="PROTEIN ASSOCIATED WITH TOPO II RELATED-1, ISOFORM A"/>
    <property type="match status" value="1"/>
</dbReference>
<comment type="similarity">
    <text evidence="3">Belongs to the PAT1 family.</text>
</comment>
<feature type="compositionally biased region" description="Low complexity" evidence="7">
    <location>
        <begin position="255"/>
        <end position="279"/>
    </location>
</feature>
<feature type="compositionally biased region" description="Low complexity" evidence="7">
    <location>
        <begin position="217"/>
        <end position="228"/>
    </location>
</feature>
<feature type="region of interest" description="Disordered" evidence="7">
    <location>
        <begin position="1"/>
        <end position="73"/>
    </location>
</feature>
<keyword evidence="5" id="KW-0694">RNA-binding</keyword>
<comment type="subcellular location">
    <subcellularLocation>
        <location evidence="2">Cytoplasm</location>
        <location evidence="2">P-body</location>
    </subcellularLocation>
    <subcellularLocation>
        <location evidence="1">Nucleus</location>
    </subcellularLocation>
</comment>
<evidence type="ECO:0000256" key="4">
    <source>
        <dbReference type="ARBA" id="ARBA00022490"/>
    </source>
</evidence>
<evidence type="ECO:0000259" key="8">
    <source>
        <dbReference type="Pfam" id="PF09770"/>
    </source>
</evidence>
<name>A0A6H0XXD5_9PEZI</name>
<dbReference type="Pfam" id="PF09770">
    <property type="entry name" value="PAT1"/>
    <property type="match status" value="1"/>
</dbReference>
<evidence type="ECO:0000256" key="6">
    <source>
        <dbReference type="ARBA" id="ARBA00023242"/>
    </source>
</evidence>
<dbReference type="OrthoDB" id="74835at2759"/>
<evidence type="ECO:0000256" key="5">
    <source>
        <dbReference type="ARBA" id="ARBA00022884"/>
    </source>
</evidence>
<dbReference type="GO" id="GO:0000932">
    <property type="term" value="C:P-body"/>
    <property type="evidence" value="ECO:0007669"/>
    <property type="project" value="UniProtKB-SubCell"/>
</dbReference>
<dbReference type="GO" id="GO:0000290">
    <property type="term" value="P:deadenylation-dependent decapping of nuclear-transcribed mRNA"/>
    <property type="evidence" value="ECO:0007669"/>
    <property type="project" value="InterPro"/>
</dbReference>
<dbReference type="AlphaFoldDB" id="A0A6H0XXD5"/>
<dbReference type="InterPro" id="IPR039900">
    <property type="entry name" value="Pat1-like"/>
</dbReference>
<dbReference type="GO" id="GO:0005634">
    <property type="term" value="C:nucleus"/>
    <property type="evidence" value="ECO:0007669"/>
    <property type="project" value="UniProtKB-SubCell"/>
</dbReference>
<dbReference type="GO" id="GO:0033962">
    <property type="term" value="P:P-body assembly"/>
    <property type="evidence" value="ECO:0007669"/>
    <property type="project" value="TreeGrafter"/>
</dbReference>
<protein>
    <recommendedName>
        <fullName evidence="8">mRNA decay factor PAT1 domain-containing protein</fullName>
    </recommendedName>
</protein>